<name>A0A367KZZ0_9HYPO</name>
<gene>
    <name evidence="1" type="ORF">L249_5769</name>
</gene>
<protein>
    <submittedName>
        <fullName evidence="1">Uncharacterized protein</fullName>
    </submittedName>
</protein>
<organism evidence="1 2">
    <name type="scientific">Ophiocordyceps polyrhachis-furcata BCC 54312</name>
    <dbReference type="NCBI Taxonomy" id="1330021"/>
    <lineage>
        <taxon>Eukaryota</taxon>
        <taxon>Fungi</taxon>
        <taxon>Dikarya</taxon>
        <taxon>Ascomycota</taxon>
        <taxon>Pezizomycotina</taxon>
        <taxon>Sordariomycetes</taxon>
        <taxon>Hypocreomycetidae</taxon>
        <taxon>Hypocreales</taxon>
        <taxon>Ophiocordycipitaceae</taxon>
        <taxon>Ophiocordyceps</taxon>
    </lineage>
</organism>
<comment type="caution">
    <text evidence="1">The sequence shown here is derived from an EMBL/GenBank/DDBJ whole genome shotgun (WGS) entry which is preliminary data.</text>
</comment>
<dbReference type="EMBL" id="LKCN02000024">
    <property type="protein sequence ID" value="RCI07736.1"/>
    <property type="molecule type" value="Genomic_DNA"/>
</dbReference>
<accession>A0A367KZZ0</accession>
<dbReference type="Proteomes" id="UP000253664">
    <property type="component" value="Unassembled WGS sequence"/>
</dbReference>
<proteinExistence type="predicted"/>
<feature type="non-terminal residue" evidence="1">
    <location>
        <position position="35"/>
    </location>
</feature>
<keyword evidence="2" id="KW-1185">Reference proteome</keyword>
<reference evidence="1 2" key="1">
    <citation type="journal article" date="2015" name="BMC Genomics">
        <title>Insights from the genome of Ophiocordyceps polyrhachis-furcata to pathogenicity and host specificity in insect fungi.</title>
        <authorList>
            <person name="Wichadakul D."/>
            <person name="Kobmoo N."/>
            <person name="Ingsriswang S."/>
            <person name="Tangphatsornruang S."/>
            <person name="Chantasingh D."/>
            <person name="Luangsa-ard J.J."/>
            <person name="Eurwilaichitr L."/>
        </authorList>
    </citation>
    <scope>NUCLEOTIDE SEQUENCE [LARGE SCALE GENOMIC DNA]</scope>
    <source>
        <strain evidence="1 2">BCC 54312</strain>
    </source>
</reference>
<sequence length="35" mass="3678">MLTRRLIPCPSVTYGGLGSAVADPALRDPPRPSGR</sequence>
<evidence type="ECO:0000313" key="1">
    <source>
        <dbReference type="EMBL" id="RCI07736.1"/>
    </source>
</evidence>
<evidence type="ECO:0000313" key="2">
    <source>
        <dbReference type="Proteomes" id="UP000253664"/>
    </source>
</evidence>
<dbReference type="AlphaFoldDB" id="A0A367KZZ0"/>